<dbReference type="Proteomes" id="UP000289784">
    <property type="component" value="Unassembled WGS sequence"/>
</dbReference>
<gene>
    <name evidence="2" type="ORF">EPA99_13570</name>
</gene>
<evidence type="ECO:0000313" key="2">
    <source>
        <dbReference type="EMBL" id="RXR03460.1"/>
    </source>
</evidence>
<dbReference type="RefSeq" id="WP_129471772.1">
    <property type="nucleotide sequence ID" value="NZ_SAWZ01000007.1"/>
</dbReference>
<keyword evidence="1" id="KW-0732">Signal</keyword>
<sequence>MPSRTVVSSFVAVTLGLALVATAQVLAQSSPDAMFQARRTYQPAPRVSDLSSVEKQQLSARLSAATVRHSASIMGLLERHGFTGLQASISPQDDKLILGLAGGTGAADSLPTEVQDALDGVARLLLSDFDDVVHLAGYVVMFNGMGNQ</sequence>
<comment type="caution">
    <text evidence="2">The sequence shown here is derived from an EMBL/GenBank/DDBJ whole genome shotgun (WGS) entry which is preliminary data.</text>
</comment>
<protein>
    <submittedName>
        <fullName evidence="2">Uncharacterized protein</fullName>
    </submittedName>
</protein>
<feature type="chain" id="PRO_5020231384" evidence="1">
    <location>
        <begin position="24"/>
        <end position="148"/>
    </location>
</feature>
<evidence type="ECO:0000256" key="1">
    <source>
        <dbReference type="SAM" id="SignalP"/>
    </source>
</evidence>
<name>A0A4Q1JTP0_9GAMM</name>
<feature type="signal peptide" evidence="1">
    <location>
        <begin position="1"/>
        <end position="23"/>
    </location>
</feature>
<reference evidence="2 3" key="1">
    <citation type="submission" date="2019-01" db="EMBL/GenBank/DDBJ databases">
        <title>Pseudoxanthomonas composti sp. nov., isolated from compost.</title>
        <authorList>
            <person name="Yang G."/>
        </authorList>
    </citation>
    <scope>NUCLEOTIDE SEQUENCE [LARGE SCALE GENOMIC DNA]</scope>
    <source>
        <strain evidence="2 3">GSS15</strain>
    </source>
</reference>
<accession>A0A4Q1JTP0</accession>
<keyword evidence="3" id="KW-1185">Reference proteome</keyword>
<evidence type="ECO:0000313" key="3">
    <source>
        <dbReference type="Proteomes" id="UP000289784"/>
    </source>
</evidence>
<proteinExistence type="predicted"/>
<organism evidence="2 3">
    <name type="scientific">Pseudoxanthomonas composti</name>
    <dbReference type="NCBI Taxonomy" id="2137479"/>
    <lineage>
        <taxon>Bacteria</taxon>
        <taxon>Pseudomonadati</taxon>
        <taxon>Pseudomonadota</taxon>
        <taxon>Gammaproteobacteria</taxon>
        <taxon>Lysobacterales</taxon>
        <taxon>Lysobacteraceae</taxon>
        <taxon>Pseudoxanthomonas</taxon>
    </lineage>
</organism>
<dbReference type="AlphaFoldDB" id="A0A4Q1JTP0"/>
<dbReference type="EMBL" id="SAWZ01000007">
    <property type="protein sequence ID" value="RXR03460.1"/>
    <property type="molecule type" value="Genomic_DNA"/>
</dbReference>